<evidence type="ECO:0000313" key="3">
    <source>
        <dbReference type="Proteomes" id="UP001224418"/>
    </source>
</evidence>
<dbReference type="InterPro" id="IPR014255">
    <property type="entry name" value="Spore_coat_CotS"/>
</dbReference>
<sequence>MFDEVKKIVEENYELKVEHIEKIKNVYKIKSLNNYYSLKVIKYEFAHFYFIISAMKHLQNNGYKGVPKFILTKDNKEYINFYDKYAYLNPWLECRQSNYDNLIDVYLAAKNLAEFHKKSVNFQVEDSMKPRVGWFKWIETFNTRKNEILDFKNTISKKNKKTDFDFQYEKIMDDELKRCDRSIKHIKESKYSELMHKEILNKGFCHHDYANHNVLIDKDNKIYVIDFDYCILDTHLHDLSSLIIRKMKNGKWNLNNAKDILRVYDHIYAILPEELEVMAAFIEFPQAYWQLGIQYYWEHQPWEEEFFLKKLNRIRLDREERQEFVDQFKYMSI</sequence>
<dbReference type="Gene3D" id="3.30.200.20">
    <property type="entry name" value="Phosphorylase Kinase, domain 1"/>
    <property type="match status" value="1"/>
</dbReference>
<evidence type="ECO:0000259" key="1">
    <source>
        <dbReference type="Pfam" id="PF01636"/>
    </source>
</evidence>
<dbReference type="PANTHER" id="PTHR39179">
    <property type="entry name" value="SPORE COAT PROTEIN I"/>
    <property type="match status" value="1"/>
</dbReference>
<dbReference type="SUPFAM" id="SSF56112">
    <property type="entry name" value="Protein kinase-like (PK-like)"/>
    <property type="match status" value="1"/>
</dbReference>
<dbReference type="Pfam" id="PF01636">
    <property type="entry name" value="APH"/>
    <property type="match status" value="1"/>
</dbReference>
<comment type="caution">
    <text evidence="2">The sequence shown here is derived from an EMBL/GenBank/DDBJ whole genome shotgun (WGS) entry which is preliminary data.</text>
</comment>
<evidence type="ECO:0000313" key="2">
    <source>
        <dbReference type="EMBL" id="MDQ0478362.1"/>
    </source>
</evidence>
<protein>
    <submittedName>
        <fullName evidence="2">CotS family spore coat protein</fullName>
    </submittedName>
</protein>
<accession>A0ABU0JR31</accession>
<dbReference type="NCBIfam" id="TIGR02906">
    <property type="entry name" value="spore_CotS"/>
    <property type="match status" value="1"/>
</dbReference>
<dbReference type="PANTHER" id="PTHR39179:SF1">
    <property type="entry name" value="SPORE COAT PROTEIN I"/>
    <property type="match status" value="1"/>
</dbReference>
<dbReference type="RefSeq" id="WP_307354686.1">
    <property type="nucleotide sequence ID" value="NZ_BAAACJ010000024.1"/>
</dbReference>
<dbReference type="PROSITE" id="PS00109">
    <property type="entry name" value="PROTEIN_KINASE_TYR"/>
    <property type="match status" value="1"/>
</dbReference>
<reference evidence="2 3" key="1">
    <citation type="submission" date="2023-07" db="EMBL/GenBank/DDBJ databases">
        <title>Genomic Encyclopedia of Type Strains, Phase IV (KMG-IV): sequencing the most valuable type-strain genomes for metagenomic binning, comparative biology and taxonomic classification.</title>
        <authorList>
            <person name="Goeker M."/>
        </authorList>
    </citation>
    <scope>NUCLEOTIDE SEQUENCE [LARGE SCALE GENOMIC DNA]</scope>
    <source>
        <strain evidence="2 3">DSM 1400</strain>
    </source>
</reference>
<dbReference type="InterPro" id="IPR011009">
    <property type="entry name" value="Kinase-like_dom_sf"/>
</dbReference>
<dbReference type="InterPro" id="IPR047175">
    <property type="entry name" value="CotS-like"/>
</dbReference>
<organism evidence="2 3">
    <name type="scientific">Hathewaya limosa</name>
    <name type="common">Clostridium limosum</name>
    <dbReference type="NCBI Taxonomy" id="1536"/>
    <lineage>
        <taxon>Bacteria</taxon>
        <taxon>Bacillati</taxon>
        <taxon>Bacillota</taxon>
        <taxon>Clostridia</taxon>
        <taxon>Eubacteriales</taxon>
        <taxon>Clostridiaceae</taxon>
        <taxon>Hathewaya</taxon>
    </lineage>
</organism>
<keyword evidence="2" id="KW-0946">Virion</keyword>
<keyword evidence="3" id="KW-1185">Reference proteome</keyword>
<dbReference type="EMBL" id="JAUSWN010000001">
    <property type="protein sequence ID" value="MDQ0478362.1"/>
    <property type="molecule type" value="Genomic_DNA"/>
</dbReference>
<feature type="domain" description="Aminoglycoside phosphotransferase" evidence="1">
    <location>
        <begin position="193"/>
        <end position="243"/>
    </location>
</feature>
<dbReference type="Gene3D" id="3.90.1200.10">
    <property type="match status" value="1"/>
</dbReference>
<proteinExistence type="predicted"/>
<name>A0ABU0JR31_HATLI</name>
<dbReference type="InterPro" id="IPR002575">
    <property type="entry name" value="Aminoglycoside_PTrfase"/>
</dbReference>
<dbReference type="Proteomes" id="UP001224418">
    <property type="component" value="Unassembled WGS sequence"/>
</dbReference>
<keyword evidence="2" id="KW-0167">Capsid protein</keyword>
<gene>
    <name evidence="2" type="ORF">QOZ93_000063</name>
</gene>
<dbReference type="InterPro" id="IPR008266">
    <property type="entry name" value="Tyr_kinase_AS"/>
</dbReference>